<protein>
    <submittedName>
        <fullName evidence="9">PLP-dependent aminotransferase family protein</fullName>
    </submittedName>
</protein>
<keyword evidence="4" id="KW-0663">Pyridoxal phosphate</keyword>
<dbReference type="InterPro" id="IPR004839">
    <property type="entry name" value="Aminotransferase_I/II_large"/>
</dbReference>
<comment type="caution">
    <text evidence="9">The sequence shown here is derived from an EMBL/GenBank/DDBJ whole genome shotgun (WGS) entry which is preliminary data.</text>
</comment>
<dbReference type="Gene3D" id="1.10.10.10">
    <property type="entry name" value="Winged helix-like DNA-binding domain superfamily/Winged helix DNA-binding domain"/>
    <property type="match status" value="1"/>
</dbReference>
<dbReference type="InterPro" id="IPR015421">
    <property type="entry name" value="PyrdxlP-dep_Trfase_major"/>
</dbReference>
<evidence type="ECO:0000256" key="3">
    <source>
        <dbReference type="ARBA" id="ARBA00022576"/>
    </source>
</evidence>
<dbReference type="GO" id="GO:0003677">
    <property type="term" value="F:DNA binding"/>
    <property type="evidence" value="ECO:0007669"/>
    <property type="project" value="UniProtKB-KW"/>
</dbReference>
<comment type="similarity">
    <text evidence="2">In the C-terminal section; belongs to the class-I pyridoxal-phosphate-dependent aminotransferase family.</text>
</comment>
<keyword evidence="7" id="KW-0804">Transcription</keyword>
<dbReference type="AlphaFoldDB" id="A0A941JSL9"/>
<dbReference type="EMBL" id="JAGTPX010000033">
    <property type="protein sequence ID" value="MBR8672147.1"/>
    <property type="molecule type" value="Genomic_DNA"/>
</dbReference>
<keyword evidence="5" id="KW-0805">Transcription regulation</keyword>
<name>A0A941JSL9_NIACI</name>
<dbReference type="InterPro" id="IPR036390">
    <property type="entry name" value="WH_DNA-bd_sf"/>
</dbReference>
<dbReference type="CDD" id="cd07377">
    <property type="entry name" value="WHTH_GntR"/>
    <property type="match status" value="1"/>
</dbReference>
<evidence type="ECO:0000259" key="8">
    <source>
        <dbReference type="PROSITE" id="PS50949"/>
    </source>
</evidence>
<evidence type="ECO:0000256" key="2">
    <source>
        <dbReference type="ARBA" id="ARBA00005384"/>
    </source>
</evidence>
<sequence length="478" mass="54753">MVVKSEHTALYKQVYEYILTRIKTGEWEKDRKLPSVRGLADLLGVHRLTILKAYQLLKEEGHVYAKDKTGYYCKDSNYLSEKGEQPAIHSYIQNSHLSEIHREQTFYKFSAAVIDPTLLPNRYLSQHVKEIFDRYPHLLGTYAPVKGDDELIAGLSAYFQKYDKLYIEEDSIIVTSGAQQGIDIIAKVFVLGHDYVMIESPTYSGAIDIFVNRGAKLISVPITESGFCLKEVESLMKKYKPKLFYTNPTYHNPTGYTVPAEQRKQLADLAEKYQCIILEDDSFHEIYFHETPPPPIFLYDTGGYVIYLRSFCKYMAPGLRICAMVAHPSLVKWLIKGKALADNGTPLLNQKAFLFYLTSDRVRIHMEKLRIALQLRKETMEAALKNHFKWDSPGGGLNLWVRIDEEMDKSLLKNRALASSISYVPGSICDPHGRDIPYIRLSYSFLNELEIKNGIRELTNIYDFTAKEIRGRGAILGE</sequence>
<dbReference type="SUPFAM" id="SSF46785">
    <property type="entry name" value="Winged helix' DNA-binding domain"/>
    <property type="match status" value="1"/>
</dbReference>
<dbReference type="RefSeq" id="WP_212121394.1">
    <property type="nucleotide sequence ID" value="NZ_JAGTPX020000031.1"/>
</dbReference>
<dbReference type="GO" id="GO:0003700">
    <property type="term" value="F:DNA-binding transcription factor activity"/>
    <property type="evidence" value="ECO:0007669"/>
    <property type="project" value="InterPro"/>
</dbReference>
<evidence type="ECO:0000256" key="7">
    <source>
        <dbReference type="ARBA" id="ARBA00023163"/>
    </source>
</evidence>
<accession>A0A941JSL9</accession>
<evidence type="ECO:0000256" key="1">
    <source>
        <dbReference type="ARBA" id="ARBA00001933"/>
    </source>
</evidence>
<dbReference type="GO" id="GO:0030170">
    <property type="term" value="F:pyridoxal phosphate binding"/>
    <property type="evidence" value="ECO:0007669"/>
    <property type="project" value="InterPro"/>
</dbReference>
<comment type="cofactor">
    <cofactor evidence="1">
        <name>pyridoxal 5'-phosphate</name>
        <dbReference type="ChEBI" id="CHEBI:597326"/>
    </cofactor>
</comment>
<evidence type="ECO:0000313" key="9">
    <source>
        <dbReference type="EMBL" id="MBR8672147.1"/>
    </source>
</evidence>
<evidence type="ECO:0000256" key="5">
    <source>
        <dbReference type="ARBA" id="ARBA00023015"/>
    </source>
</evidence>
<evidence type="ECO:0000256" key="4">
    <source>
        <dbReference type="ARBA" id="ARBA00022898"/>
    </source>
</evidence>
<keyword evidence="3 9" id="KW-0032">Aminotransferase</keyword>
<dbReference type="InterPro" id="IPR036388">
    <property type="entry name" value="WH-like_DNA-bd_sf"/>
</dbReference>
<dbReference type="CDD" id="cd00609">
    <property type="entry name" value="AAT_like"/>
    <property type="match status" value="1"/>
</dbReference>
<dbReference type="InterPro" id="IPR015422">
    <property type="entry name" value="PyrdxlP-dep_Trfase_small"/>
</dbReference>
<dbReference type="Pfam" id="PF00392">
    <property type="entry name" value="GntR"/>
    <property type="match status" value="1"/>
</dbReference>
<dbReference type="Gene3D" id="3.90.1150.10">
    <property type="entry name" value="Aspartate Aminotransferase, domain 1"/>
    <property type="match status" value="1"/>
</dbReference>
<dbReference type="PANTHER" id="PTHR46577:SF1">
    <property type="entry name" value="HTH-TYPE TRANSCRIPTIONAL REGULATORY PROTEIN GABR"/>
    <property type="match status" value="1"/>
</dbReference>
<dbReference type="SUPFAM" id="SSF53383">
    <property type="entry name" value="PLP-dependent transferases"/>
    <property type="match status" value="1"/>
</dbReference>
<dbReference type="PROSITE" id="PS50949">
    <property type="entry name" value="HTH_GNTR"/>
    <property type="match status" value="1"/>
</dbReference>
<reference evidence="9" key="1">
    <citation type="submission" date="2021-04" db="EMBL/GenBank/DDBJ databases">
        <title>Genomic analysis of electroactive and textile dye degrading Bacillus circulans strain: DC10 isolated from constructed wetland-microbial fuel cells treating textile dye wastewaters.</title>
        <authorList>
            <person name="Patel D.U."/>
            <person name="Desai C.R."/>
        </authorList>
    </citation>
    <scope>NUCLEOTIDE SEQUENCE</scope>
    <source>
        <strain evidence="9">DC10</strain>
    </source>
</reference>
<feature type="domain" description="HTH gntR-type" evidence="8">
    <location>
        <begin position="8"/>
        <end position="76"/>
    </location>
</feature>
<dbReference type="GO" id="GO:0008483">
    <property type="term" value="F:transaminase activity"/>
    <property type="evidence" value="ECO:0007669"/>
    <property type="project" value="UniProtKB-KW"/>
</dbReference>
<evidence type="ECO:0000256" key="6">
    <source>
        <dbReference type="ARBA" id="ARBA00023125"/>
    </source>
</evidence>
<keyword evidence="6" id="KW-0238">DNA-binding</keyword>
<gene>
    <name evidence="9" type="ORF">KD144_21655</name>
</gene>
<dbReference type="InterPro" id="IPR051446">
    <property type="entry name" value="HTH_trans_reg/aminotransferase"/>
</dbReference>
<dbReference type="InterPro" id="IPR000524">
    <property type="entry name" value="Tscrpt_reg_HTH_GntR"/>
</dbReference>
<dbReference type="Pfam" id="PF00155">
    <property type="entry name" value="Aminotran_1_2"/>
    <property type="match status" value="1"/>
</dbReference>
<dbReference type="SMART" id="SM00345">
    <property type="entry name" value="HTH_GNTR"/>
    <property type="match status" value="1"/>
</dbReference>
<keyword evidence="3 9" id="KW-0808">Transferase</keyword>
<dbReference type="InterPro" id="IPR015424">
    <property type="entry name" value="PyrdxlP-dep_Trfase"/>
</dbReference>
<organism evidence="9">
    <name type="scientific">Niallia circulans</name>
    <name type="common">Bacillus circulans</name>
    <dbReference type="NCBI Taxonomy" id="1397"/>
    <lineage>
        <taxon>Bacteria</taxon>
        <taxon>Bacillati</taxon>
        <taxon>Bacillota</taxon>
        <taxon>Bacilli</taxon>
        <taxon>Bacillales</taxon>
        <taxon>Bacillaceae</taxon>
        <taxon>Niallia</taxon>
    </lineage>
</organism>
<dbReference type="PANTHER" id="PTHR46577">
    <property type="entry name" value="HTH-TYPE TRANSCRIPTIONAL REGULATORY PROTEIN GABR"/>
    <property type="match status" value="1"/>
</dbReference>
<proteinExistence type="inferred from homology"/>
<dbReference type="Gene3D" id="3.40.640.10">
    <property type="entry name" value="Type I PLP-dependent aspartate aminotransferase-like (Major domain)"/>
    <property type="match status" value="1"/>
</dbReference>